<comment type="caution">
    <text evidence="1">The sequence shown here is derived from an EMBL/GenBank/DDBJ whole genome shotgun (WGS) entry which is preliminary data.</text>
</comment>
<evidence type="ECO:0000313" key="2">
    <source>
        <dbReference type="Proteomes" id="UP001550850"/>
    </source>
</evidence>
<gene>
    <name evidence="1" type="ORF">AB0E65_22990</name>
</gene>
<keyword evidence="2" id="KW-1185">Reference proteome</keyword>
<protein>
    <submittedName>
        <fullName evidence="1">Type VII secretion system-associated protein</fullName>
    </submittedName>
</protein>
<dbReference type="NCBIfam" id="NF033533">
    <property type="entry name" value="lone7_assoc_B"/>
    <property type="match status" value="1"/>
</dbReference>
<organism evidence="1 2">
    <name type="scientific">Streptomyces fragilis</name>
    <dbReference type="NCBI Taxonomy" id="67301"/>
    <lineage>
        <taxon>Bacteria</taxon>
        <taxon>Bacillati</taxon>
        <taxon>Actinomycetota</taxon>
        <taxon>Actinomycetes</taxon>
        <taxon>Kitasatosporales</taxon>
        <taxon>Streptomycetaceae</taxon>
        <taxon>Streptomyces</taxon>
    </lineage>
</organism>
<accession>A0ABV2YMV5</accession>
<sequence>MADDSTTVNLDKAWLENFLNHDILNFRDALKKITQNGLSATGEVIPSLENLSARGKVTDDWPMEATRPLMIGYMADNETVNGAALVEAVTGLIKELVPILDNQVQLFEDIEDNLRTSIEELFKTQGENLAKIDGDKLLDIFEDVDDTLGEAGGGDEDD</sequence>
<dbReference type="InterPro" id="IPR049801">
    <property type="entry name" value="T7SS_assoc-like"/>
</dbReference>
<reference evidence="1 2" key="1">
    <citation type="submission" date="2024-06" db="EMBL/GenBank/DDBJ databases">
        <title>The Natural Products Discovery Center: Release of the First 8490 Sequenced Strains for Exploring Actinobacteria Biosynthetic Diversity.</title>
        <authorList>
            <person name="Kalkreuter E."/>
            <person name="Kautsar S.A."/>
            <person name="Yang D."/>
            <person name="Bader C.D."/>
            <person name="Teijaro C.N."/>
            <person name="Fluegel L."/>
            <person name="Davis C.M."/>
            <person name="Simpson J.R."/>
            <person name="Lauterbach L."/>
            <person name="Steele A.D."/>
            <person name="Gui C."/>
            <person name="Meng S."/>
            <person name="Li G."/>
            <person name="Viehrig K."/>
            <person name="Ye F."/>
            <person name="Su P."/>
            <person name="Kiefer A.F."/>
            <person name="Nichols A."/>
            <person name="Cepeda A.J."/>
            <person name="Yan W."/>
            <person name="Fan B."/>
            <person name="Jiang Y."/>
            <person name="Adhikari A."/>
            <person name="Zheng C.-J."/>
            <person name="Schuster L."/>
            <person name="Cowan T.M."/>
            <person name="Smanski M.J."/>
            <person name="Chevrette M.G."/>
            <person name="De Carvalho L.P.S."/>
            <person name="Shen B."/>
        </authorList>
    </citation>
    <scope>NUCLEOTIDE SEQUENCE [LARGE SCALE GENOMIC DNA]</scope>
    <source>
        <strain evidence="1 2">NPDC038104</strain>
    </source>
</reference>
<proteinExistence type="predicted"/>
<dbReference type="Proteomes" id="UP001550850">
    <property type="component" value="Unassembled WGS sequence"/>
</dbReference>
<evidence type="ECO:0000313" key="1">
    <source>
        <dbReference type="EMBL" id="MEU3557058.1"/>
    </source>
</evidence>
<name>A0ABV2YMV5_9ACTN</name>
<dbReference type="RefSeq" id="WP_108953165.1">
    <property type="nucleotide sequence ID" value="NZ_BEVZ01000002.1"/>
</dbReference>
<dbReference type="EMBL" id="JBEZUR010000046">
    <property type="protein sequence ID" value="MEU3557058.1"/>
    <property type="molecule type" value="Genomic_DNA"/>
</dbReference>